<keyword evidence="1" id="KW-0732">Signal</keyword>
<proteinExistence type="predicted"/>
<evidence type="ECO:0000313" key="2">
    <source>
        <dbReference type="EMBL" id="PSJ64105.1"/>
    </source>
</evidence>
<organism evidence="2 3">
    <name type="scientific">Pseudaminobacter soli</name>
    <name type="common">ex Li et al. 2025</name>
    <dbReference type="NCBI Taxonomy" id="1295366"/>
    <lineage>
        <taxon>Bacteria</taxon>
        <taxon>Pseudomonadati</taxon>
        <taxon>Pseudomonadota</taxon>
        <taxon>Alphaproteobacteria</taxon>
        <taxon>Hyphomicrobiales</taxon>
        <taxon>Phyllobacteriaceae</taxon>
        <taxon>Pseudaminobacter</taxon>
    </lineage>
</organism>
<feature type="chain" id="PRO_5015203818" evidence="1">
    <location>
        <begin position="28"/>
        <end position="532"/>
    </location>
</feature>
<feature type="signal peptide" evidence="1">
    <location>
        <begin position="1"/>
        <end position="27"/>
    </location>
</feature>
<evidence type="ECO:0000256" key="1">
    <source>
        <dbReference type="SAM" id="SignalP"/>
    </source>
</evidence>
<sequence length="532" mass="57443">MLVTRRFLVTHLIALAALAAVFQFQFASVAGASAKKATNEVSDFLQPMQFIVVRSSSPVCEPTCPQWIWANGEIVGDTPQQFQRLLKTIGKQRLPVVINSPGGNVDAAMKLARMIRGRGLDTAVGTAVLTGCPPERKDCLERQRETGVYLGVILPGICASACPLMLAGGVERLAGEISFVGVHQITTTVSREQVLYRERYQLVNGKKRVTERKIVKRKKLKSYKTTKLAKQTRMQMLAFLKEMGISQSYLAVSQATSADDMRQLTWMELLDLKLITGFQAPESLVQVGRCLELPSGENCIDLPDAGSSGKDDKTALEPEGSMHFVVVRSAEPGCEPNCPEWIAAEGLIDSRAPERLEKLLKGMGKRRLPLVLSSSGGNLAAAMALGRLVRKAELTTVVGSTVIDGCLPSSQYCGPNRDQYVGSAVSSGGRCVFGCVLVLAGGTQRLAGYQTAVAWSPPSALSNNTRFAVTAYLDEMGVLPAVLEEKVADSLDSDSQQRLYTQQLLTSTNLTVDSVVDGDICRQTPRPANCDG</sequence>
<comment type="caution">
    <text evidence="2">The sequence shown here is derived from an EMBL/GenBank/DDBJ whole genome shotgun (WGS) entry which is preliminary data.</text>
</comment>
<dbReference type="SUPFAM" id="SSF52096">
    <property type="entry name" value="ClpP/crotonase"/>
    <property type="match status" value="1"/>
</dbReference>
<dbReference type="AlphaFoldDB" id="A0A2P7SNZ4"/>
<dbReference type="Gene3D" id="3.90.226.10">
    <property type="entry name" value="2-enoyl-CoA Hydratase, Chain A, domain 1"/>
    <property type="match status" value="1"/>
</dbReference>
<evidence type="ECO:0000313" key="3">
    <source>
        <dbReference type="Proteomes" id="UP000240653"/>
    </source>
</evidence>
<accession>A0A2P7SNZ4</accession>
<dbReference type="RefSeq" id="WP_106722462.1">
    <property type="nucleotide sequence ID" value="NZ_PXYL01000001.1"/>
</dbReference>
<reference evidence="2 3" key="1">
    <citation type="submission" date="2018-03" db="EMBL/GenBank/DDBJ databases">
        <title>The draft genome of Mesorhizobium soli JCM 19897.</title>
        <authorList>
            <person name="Li L."/>
            <person name="Liu L."/>
            <person name="Liang L."/>
            <person name="Wang T."/>
            <person name="Zhang X."/>
        </authorList>
    </citation>
    <scope>NUCLEOTIDE SEQUENCE [LARGE SCALE GENOMIC DNA]</scope>
    <source>
        <strain evidence="2 3">JCM 19897</strain>
    </source>
</reference>
<keyword evidence="3" id="KW-1185">Reference proteome</keyword>
<protein>
    <submittedName>
        <fullName evidence="2">Uncharacterized protein</fullName>
    </submittedName>
</protein>
<dbReference type="OrthoDB" id="5936191at2"/>
<dbReference type="InterPro" id="IPR029045">
    <property type="entry name" value="ClpP/crotonase-like_dom_sf"/>
</dbReference>
<dbReference type="Proteomes" id="UP000240653">
    <property type="component" value="Unassembled WGS sequence"/>
</dbReference>
<gene>
    <name evidence="2" type="ORF">C7I85_03105</name>
</gene>
<name>A0A2P7SNZ4_9HYPH</name>
<dbReference type="EMBL" id="PXYL01000001">
    <property type="protein sequence ID" value="PSJ64105.1"/>
    <property type="molecule type" value="Genomic_DNA"/>
</dbReference>